<dbReference type="Gene3D" id="3.30.420.150">
    <property type="entry name" value="Exopolyphosphatase. Domain 2"/>
    <property type="match status" value="1"/>
</dbReference>
<dbReference type="PANTHER" id="PTHR11782">
    <property type="entry name" value="ADENOSINE/GUANOSINE DIPHOSPHATASE"/>
    <property type="match status" value="1"/>
</dbReference>
<keyword evidence="2" id="KW-0378">Hydrolase</keyword>
<organism evidence="5 6">
    <name type="scientific">Galendromus occidentalis</name>
    <name type="common">western predatory mite</name>
    <dbReference type="NCBI Taxonomy" id="34638"/>
    <lineage>
        <taxon>Eukaryota</taxon>
        <taxon>Metazoa</taxon>
        <taxon>Ecdysozoa</taxon>
        <taxon>Arthropoda</taxon>
        <taxon>Chelicerata</taxon>
        <taxon>Arachnida</taxon>
        <taxon>Acari</taxon>
        <taxon>Parasitiformes</taxon>
        <taxon>Mesostigmata</taxon>
        <taxon>Gamasina</taxon>
        <taxon>Phytoseioidea</taxon>
        <taxon>Phytoseiidae</taxon>
        <taxon>Typhlodrominae</taxon>
        <taxon>Galendromus</taxon>
    </lineage>
</organism>
<dbReference type="PANTHER" id="PTHR11782:SF83">
    <property type="entry name" value="GUANOSINE-DIPHOSPHATASE"/>
    <property type="match status" value="1"/>
</dbReference>
<reference evidence="6" key="1">
    <citation type="submission" date="2025-08" db="UniProtKB">
        <authorList>
            <consortium name="RefSeq"/>
        </authorList>
    </citation>
    <scope>IDENTIFICATION</scope>
</reference>
<keyword evidence="4" id="KW-0472">Membrane</keyword>
<evidence type="ECO:0000256" key="1">
    <source>
        <dbReference type="ARBA" id="ARBA00009283"/>
    </source>
</evidence>
<comment type="similarity">
    <text evidence="1">Belongs to the GDA1/CD39 NTPase family.</text>
</comment>
<dbReference type="GO" id="GO:0009134">
    <property type="term" value="P:nucleoside diphosphate catabolic process"/>
    <property type="evidence" value="ECO:0007669"/>
    <property type="project" value="TreeGrafter"/>
</dbReference>
<dbReference type="AlphaFoldDB" id="A0AAJ7WIR0"/>
<dbReference type="KEGG" id="goe:108864724"/>
<dbReference type="RefSeq" id="XP_028968342.1">
    <property type="nucleotide sequence ID" value="XM_029112509.1"/>
</dbReference>
<evidence type="ECO:0000256" key="3">
    <source>
        <dbReference type="PIRSR" id="PIRSR600407-1"/>
    </source>
</evidence>
<keyword evidence="4" id="KW-1133">Transmembrane helix</keyword>
<dbReference type="InterPro" id="IPR000407">
    <property type="entry name" value="GDA1_CD39_NTPase"/>
</dbReference>
<keyword evidence="4" id="KW-0812">Transmembrane</keyword>
<sequence length="675" mass="75193">MGMEVNVLNELPGGGGILTVSTHPNATVDSLIGAACQDKKLTHQPSIGLYTKDNRLLSARGSLRAQNIRPGDTLYLRFKQSEDDILYYANWKILSVLCLITGMCGLGFAFVVFFFTGGQVPFVYGIVVEVGTSHTEATLYHWEGAKLGGTGRVDQVRRVESQQVGFAQTAAPGATSRDISGLLDTLKEYVPESQRPTTPIYLLATEGMRLNKRPTIPKIDEPMKVLSMTTTTPNPRPTRIRGRLRGRKTQRWVEPAEQTSIWTESSEEKITPFRGEIFDYRSTRRKRRSKRKVESADTADSLINPKDTDTALLAVECALRSSGFSFRSSGILSGRDEGIYGWLSTNYLLGRLPPPSGAKKLFAGSLDLSEASSHIAFAVTEKEAVMDTDVTRLRLYGEDFHVYSRSSLCFGVGQAYLRYLARIMHDNKYVTGRALESSCHHRGQLIDVRIEHIFSTQCTLTPKMDTSILLKLNESVTFNGTSDPEGCQALTEDLVDESLCDEQGYGQCFKPLERRVPSIDYMAFAEFHKAAKVINFTRGSLANFSSATEHFCSSTKQQLRRKGFSEDDHGATACFRLNYILRLLREKYGFDEETMQSLTFAQSEQGYRLGWALGFMINATNSLPAAPPVPPMITNELFALMVIMFAIFVAFGLVFGCLSKRRQLVMRNGLKSEIP</sequence>
<accession>A0AAJ7WIR0</accession>
<gene>
    <name evidence="6" type="primary">LOC108864724</name>
</gene>
<dbReference type="GO" id="GO:0017110">
    <property type="term" value="F:nucleoside diphosphate phosphatase activity"/>
    <property type="evidence" value="ECO:0007669"/>
    <property type="project" value="TreeGrafter"/>
</dbReference>
<dbReference type="Gene3D" id="3.30.420.40">
    <property type="match status" value="1"/>
</dbReference>
<keyword evidence="5" id="KW-1185">Reference proteome</keyword>
<evidence type="ECO:0000256" key="4">
    <source>
        <dbReference type="SAM" id="Phobius"/>
    </source>
</evidence>
<feature type="transmembrane region" description="Helical" evidence="4">
    <location>
        <begin position="637"/>
        <end position="658"/>
    </location>
</feature>
<name>A0AAJ7WIR0_9ACAR</name>
<feature type="transmembrane region" description="Helical" evidence="4">
    <location>
        <begin position="93"/>
        <end position="115"/>
    </location>
</feature>
<dbReference type="GeneID" id="108864724"/>
<evidence type="ECO:0000313" key="5">
    <source>
        <dbReference type="Proteomes" id="UP000694867"/>
    </source>
</evidence>
<protein>
    <submittedName>
        <fullName evidence="6">Ectonucleoside triphosphate diphosphohydrolase 2-like</fullName>
    </submittedName>
</protein>
<evidence type="ECO:0000313" key="6">
    <source>
        <dbReference type="RefSeq" id="XP_028968342.1"/>
    </source>
</evidence>
<proteinExistence type="inferred from homology"/>
<feature type="active site" description="Proton acceptor" evidence="3">
    <location>
        <position position="337"/>
    </location>
</feature>
<dbReference type="Pfam" id="PF01150">
    <property type="entry name" value="GDA1_CD39"/>
    <property type="match status" value="2"/>
</dbReference>
<evidence type="ECO:0000256" key="2">
    <source>
        <dbReference type="ARBA" id="ARBA00022801"/>
    </source>
</evidence>
<dbReference type="GO" id="GO:0016020">
    <property type="term" value="C:membrane"/>
    <property type="evidence" value="ECO:0007669"/>
    <property type="project" value="TreeGrafter"/>
</dbReference>
<dbReference type="Proteomes" id="UP000694867">
    <property type="component" value="Unplaced"/>
</dbReference>